<dbReference type="InterPro" id="IPR036852">
    <property type="entry name" value="Peptidase_S8/S53_dom_sf"/>
</dbReference>
<dbReference type="PRINTS" id="PR00723">
    <property type="entry name" value="SUBTILISIN"/>
</dbReference>
<feature type="active site" description="Charge relay system" evidence="7">
    <location>
        <position position="185"/>
    </location>
</feature>
<evidence type="ECO:0000256" key="5">
    <source>
        <dbReference type="ARBA" id="ARBA00022801"/>
    </source>
</evidence>
<evidence type="ECO:0000313" key="12">
    <source>
        <dbReference type="EMBL" id="BCU80578.1"/>
    </source>
</evidence>
<feature type="domain" description="Peptidase S8/S53" evidence="10">
    <location>
        <begin position="144"/>
        <end position="383"/>
    </location>
</feature>
<evidence type="ECO:0000256" key="7">
    <source>
        <dbReference type="PROSITE-ProRule" id="PRU01240"/>
    </source>
</evidence>
<dbReference type="CDD" id="cd07484">
    <property type="entry name" value="Peptidases_S8_Thermitase_like"/>
    <property type="match status" value="1"/>
</dbReference>
<keyword evidence="9" id="KW-0732">Signal</keyword>
<protein>
    <submittedName>
        <fullName evidence="12">Thermitase</fullName>
    </submittedName>
</protein>
<dbReference type="InterPro" id="IPR022398">
    <property type="entry name" value="Peptidase_S8_His-AS"/>
</dbReference>
<dbReference type="InterPro" id="IPR000209">
    <property type="entry name" value="Peptidase_S8/S53_dom"/>
</dbReference>
<organism evidence="12 13">
    <name type="scientific">Polycladomyces abyssicola</name>
    <dbReference type="NCBI Taxonomy" id="1125966"/>
    <lineage>
        <taxon>Bacteria</taxon>
        <taxon>Bacillati</taxon>
        <taxon>Bacillota</taxon>
        <taxon>Bacilli</taxon>
        <taxon>Bacillales</taxon>
        <taxon>Thermoactinomycetaceae</taxon>
        <taxon>Polycladomyces</taxon>
    </lineage>
</organism>
<dbReference type="AlphaFoldDB" id="A0A8D5UD85"/>
<dbReference type="KEGG" id="pabs:JIR001_03610"/>
<comment type="similarity">
    <text evidence="2 7 8">Belongs to the peptidase S8 family.</text>
</comment>
<dbReference type="SUPFAM" id="SSF52743">
    <property type="entry name" value="Subtilisin-like"/>
    <property type="match status" value="1"/>
</dbReference>
<evidence type="ECO:0000256" key="6">
    <source>
        <dbReference type="ARBA" id="ARBA00022825"/>
    </source>
</evidence>
<sequence>MKRISYAIITILLAVSFVFAGTSSVHALSLSSTPTDAQTDSSSQEIIVKFKPGISQATRSLIHTEMATRLLFHNNVLDFDVVKLNGQSIEKVLDAYRNNPLVEYAEPNIVFHAMMTPNDTYFSDQWSLKKVQAPTAWDLGQSADNVEIAVIDTGVDNTHPDLASKVINGHDYVDNDNDPMDLNGHGTHVAGVAAAVTNNEQGIAGMAPKAKIYAVRVLDENGEGTLDKVASGIVDAADHGAKVINLSLGSSQSAQTLKDAIDYAWNKGAVVVAAAGNDGTSAPTYPAYYNQVLAVAATDNNDHKADFSNYGKWVDVAAPGVDITSTYVGGGYKTMSGTSMAAPHVSGLAALLAAKGLDNTQILGAIQSTAEDVTGTGSNWEYGRINALNAMQK</sequence>
<dbReference type="GO" id="GO:0004252">
    <property type="term" value="F:serine-type endopeptidase activity"/>
    <property type="evidence" value="ECO:0007669"/>
    <property type="project" value="UniProtKB-UniRule"/>
</dbReference>
<dbReference type="GO" id="GO:0006508">
    <property type="term" value="P:proteolysis"/>
    <property type="evidence" value="ECO:0007669"/>
    <property type="project" value="UniProtKB-KW"/>
</dbReference>
<proteinExistence type="inferred from homology"/>
<dbReference type="InterPro" id="IPR015500">
    <property type="entry name" value="Peptidase_S8_subtilisin-rel"/>
</dbReference>
<evidence type="ECO:0000256" key="4">
    <source>
        <dbReference type="ARBA" id="ARBA00022670"/>
    </source>
</evidence>
<keyword evidence="4 7" id="KW-0645">Protease</keyword>
<dbReference type="Proteomes" id="UP000677436">
    <property type="component" value="Chromosome"/>
</dbReference>
<dbReference type="InterPro" id="IPR050131">
    <property type="entry name" value="Peptidase_S8_subtilisin-like"/>
</dbReference>
<evidence type="ECO:0000256" key="8">
    <source>
        <dbReference type="RuleBase" id="RU003355"/>
    </source>
</evidence>
<feature type="active site" description="Charge relay system" evidence="7">
    <location>
        <position position="152"/>
    </location>
</feature>
<evidence type="ECO:0000313" key="13">
    <source>
        <dbReference type="Proteomes" id="UP000677436"/>
    </source>
</evidence>
<dbReference type="InterPro" id="IPR023828">
    <property type="entry name" value="Peptidase_S8_Ser-AS"/>
</dbReference>
<keyword evidence="13" id="KW-1185">Reference proteome</keyword>
<gene>
    <name evidence="12" type="ORF">JIR001_03610</name>
</gene>
<keyword evidence="3" id="KW-0964">Secreted</keyword>
<dbReference type="PANTHER" id="PTHR43806">
    <property type="entry name" value="PEPTIDASE S8"/>
    <property type="match status" value="1"/>
</dbReference>
<keyword evidence="6 7" id="KW-0720">Serine protease</keyword>
<dbReference type="PROSITE" id="PS00138">
    <property type="entry name" value="SUBTILASE_SER"/>
    <property type="match status" value="1"/>
</dbReference>
<evidence type="ECO:0000259" key="11">
    <source>
        <dbReference type="Pfam" id="PF22148"/>
    </source>
</evidence>
<feature type="chain" id="PRO_5034684488" evidence="9">
    <location>
        <begin position="28"/>
        <end position="393"/>
    </location>
</feature>
<name>A0A8D5UD85_9BACL</name>
<comment type="subcellular location">
    <subcellularLocation>
        <location evidence="1">Secreted</location>
    </subcellularLocation>
</comment>
<dbReference type="PROSITE" id="PS00136">
    <property type="entry name" value="SUBTILASE_ASP"/>
    <property type="match status" value="1"/>
</dbReference>
<feature type="domain" description="Fervidolysin-like N-terminal prodomain" evidence="11">
    <location>
        <begin position="43"/>
        <end position="108"/>
    </location>
</feature>
<evidence type="ECO:0000256" key="9">
    <source>
        <dbReference type="SAM" id="SignalP"/>
    </source>
</evidence>
<feature type="signal peptide" evidence="9">
    <location>
        <begin position="1"/>
        <end position="27"/>
    </location>
</feature>
<evidence type="ECO:0000256" key="1">
    <source>
        <dbReference type="ARBA" id="ARBA00004613"/>
    </source>
</evidence>
<dbReference type="InterPro" id="IPR054399">
    <property type="entry name" value="Fervidolysin-like_N_prodom"/>
</dbReference>
<dbReference type="Pfam" id="PF22148">
    <property type="entry name" value="Fervidolysin_NPro-like"/>
    <property type="match status" value="1"/>
</dbReference>
<dbReference type="InterPro" id="IPR034084">
    <property type="entry name" value="Thermitase-like_dom"/>
</dbReference>
<evidence type="ECO:0000259" key="10">
    <source>
        <dbReference type="Pfam" id="PF00082"/>
    </source>
</evidence>
<dbReference type="EMBL" id="AP024601">
    <property type="protein sequence ID" value="BCU80578.1"/>
    <property type="molecule type" value="Genomic_DNA"/>
</dbReference>
<dbReference type="InterPro" id="IPR023827">
    <property type="entry name" value="Peptidase_S8_Asp-AS"/>
</dbReference>
<dbReference type="PROSITE" id="PS00137">
    <property type="entry name" value="SUBTILASE_HIS"/>
    <property type="match status" value="1"/>
</dbReference>
<dbReference type="PANTHER" id="PTHR43806:SF11">
    <property type="entry name" value="CEREVISIN-RELATED"/>
    <property type="match status" value="1"/>
</dbReference>
<feature type="active site" description="Charge relay system" evidence="7">
    <location>
        <position position="339"/>
    </location>
</feature>
<dbReference type="Gene3D" id="3.40.50.200">
    <property type="entry name" value="Peptidase S8/S53 domain"/>
    <property type="match status" value="1"/>
</dbReference>
<evidence type="ECO:0000256" key="2">
    <source>
        <dbReference type="ARBA" id="ARBA00011073"/>
    </source>
</evidence>
<dbReference type="PROSITE" id="PS51892">
    <property type="entry name" value="SUBTILASE"/>
    <property type="match status" value="1"/>
</dbReference>
<evidence type="ECO:0000256" key="3">
    <source>
        <dbReference type="ARBA" id="ARBA00022525"/>
    </source>
</evidence>
<reference evidence="12" key="2">
    <citation type="journal article" date="2021" name="Microbiol. Resour. Announc.">
        <title>Complete Genome Sequence of Polycladomyces abyssicola JIR-001T, Isolated from Hemipelagic Sediment in Deep Seawater.</title>
        <authorList>
            <person name="Tsubouchi T."/>
            <person name="Kaneko Y."/>
        </authorList>
    </citation>
    <scope>NUCLEOTIDE SEQUENCE</scope>
    <source>
        <strain evidence="12">JIR-001</strain>
    </source>
</reference>
<dbReference type="GO" id="GO:0005576">
    <property type="term" value="C:extracellular region"/>
    <property type="evidence" value="ECO:0007669"/>
    <property type="project" value="UniProtKB-SubCell"/>
</dbReference>
<keyword evidence="5 7" id="KW-0378">Hydrolase</keyword>
<accession>A0A8D5UD85</accession>
<dbReference type="Pfam" id="PF00082">
    <property type="entry name" value="Peptidase_S8"/>
    <property type="match status" value="1"/>
</dbReference>
<reference evidence="12" key="1">
    <citation type="journal article" date="2013" name="Int. J. Syst. Evol. Microbiol.">
        <title>Polycladomyces abyssicola gen. nov., sp. nov., a thermophilic filamentous bacterium isolated from hemipelagic sediment.</title>
        <authorList>
            <person name="Tsubouchi T."/>
            <person name="Shimane Y."/>
            <person name="Mori K."/>
            <person name="Usui K."/>
            <person name="Hiraki T."/>
            <person name="Tame A."/>
            <person name="Uematsu K."/>
            <person name="Maruyama T."/>
            <person name="Hatada Y."/>
        </authorList>
    </citation>
    <scope>NUCLEOTIDE SEQUENCE</scope>
    <source>
        <strain evidence="12">JIR-001</strain>
    </source>
</reference>